<accession>A0AC58SAF0</accession>
<name>A0AC58SAF0_TOBAC</name>
<evidence type="ECO:0000313" key="2">
    <source>
        <dbReference type="RefSeq" id="XP_075081949.1"/>
    </source>
</evidence>
<reference evidence="2" key="2">
    <citation type="submission" date="2025-08" db="UniProtKB">
        <authorList>
            <consortium name="RefSeq"/>
        </authorList>
    </citation>
    <scope>IDENTIFICATION</scope>
    <source>
        <tissue evidence="2">Leaf</tissue>
    </source>
</reference>
<organism evidence="1 2">
    <name type="scientific">Nicotiana tabacum</name>
    <name type="common">Common tobacco</name>
    <dbReference type="NCBI Taxonomy" id="4097"/>
    <lineage>
        <taxon>Eukaryota</taxon>
        <taxon>Viridiplantae</taxon>
        <taxon>Streptophyta</taxon>
        <taxon>Embryophyta</taxon>
        <taxon>Tracheophyta</taxon>
        <taxon>Spermatophyta</taxon>
        <taxon>Magnoliopsida</taxon>
        <taxon>eudicotyledons</taxon>
        <taxon>Gunneridae</taxon>
        <taxon>Pentapetalae</taxon>
        <taxon>asterids</taxon>
        <taxon>lamiids</taxon>
        <taxon>Solanales</taxon>
        <taxon>Solanaceae</taxon>
        <taxon>Nicotianoideae</taxon>
        <taxon>Nicotianeae</taxon>
        <taxon>Nicotiana</taxon>
    </lineage>
</organism>
<protein>
    <submittedName>
        <fullName evidence="2">Uncharacterized protein LOC142166464</fullName>
    </submittedName>
</protein>
<dbReference type="Proteomes" id="UP000790787">
    <property type="component" value="Chromosome 11"/>
</dbReference>
<proteinExistence type="predicted"/>
<sequence length="218" mass="25106">MKQQDPATTWTGLFNRNRVATNGMSLDYIPPELVEGSIIVKLDKGETEKEIDKWKSALIVYVVGDTPRYNYMSKYVQQNWNTVSEPGIYYHEEGYYIVKFQRIAYMNEILYAGPYSINNGPMILKQWTPDFDFNAEFLTELPLWVKFPNLLMSCWSRDLLIRIASAIGVPKYADECTAKQTRISFARMIIEVNVIKALPSEITVMDPSGKTFQQGVIF</sequence>
<reference evidence="1" key="1">
    <citation type="journal article" date="2014" name="Nat. Commun.">
        <title>The tobacco genome sequence and its comparison with those of tomato and potato.</title>
        <authorList>
            <person name="Sierro N."/>
            <person name="Battey J.N."/>
            <person name="Ouadi S."/>
            <person name="Bakaher N."/>
            <person name="Bovet L."/>
            <person name="Willig A."/>
            <person name="Goepfert S."/>
            <person name="Peitsch M.C."/>
            <person name="Ivanov N.V."/>
        </authorList>
    </citation>
    <scope>NUCLEOTIDE SEQUENCE [LARGE SCALE GENOMIC DNA]</scope>
</reference>
<keyword evidence="1" id="KW-1185">Reference proteome</keyword>
<evidence type="ECO:0000313" key="1">
    <source>
        <dbReference type="Proteomes" id="UP000790787"/>
    </source>
</evidence>
<dbReference type="RefSeq" id="XP_075081949.1">
    <property type="nucleotide sequence ID" value="XM_075225848.1"/>
</dbReference>
<gene>
    <name evidence="2" type="primary">LOC142166464</name>
</gene>